<dbReference type="Pfam" id="PF00512">
    <property type="entry name" value="HisKA"/>
    <property type="match status" value="1"/>
</dbReference>
<evidence type="ECO:0000256" key="3">
    <source>
        <dbReference type="ARBA" id="ARBA00012438"/>
    </source>
</evidence>
<reference evidence="18 19" key="1">
    <citation type="submission" date="2018-05" db="EMBL/GenBank/DDBJ databases">
        <title>Genomic analysis of Gracilibacillus dipsosauri DD1 reveals novel features of a salt-tolerant amylase.</title>
        <authorList>
            <person name="Deutch C.E."/>
            <person name="Yang S."/>
        </authorList>
    </citation>
    <scope>NUCLEOTIDE SEQUENCE [LARGE SCALE GENOMIC DNA]</scope>
    <source>
        <strain evidence="18 19">DD1</strain>
    </source>
</reference>
<feature type="domain" description="HAMP" evidence="17">
    <location>
        <begin position="179"/>
        <end position="233"/>
    </location>
</feature>
<dbReference type="Gene3D" id="6.10.340.10">
    <property type="match status" value="1"/>
</dbReference>
<evidence type="ECO:0000256" key="8">
    <source>
        <dbReference type="ARBA" id="ARBA00022692"/>
    </source>
</evidence>
<dbReference type="AlphaFoldDB" id="A0A317L3B5"/>
<dbReference type="GO" id="GO:0005886">
    <property type="term" value="C:plasma membrane"/>
    <property type="evidence" value="ECO:0007669"/>
    <property type="project" value="UniProtKB-SubCell"/>
</dbReference>
<keyword evidence="14 15" id="KW-0472">Membrane</keyword>
<keyword evidence="6" id="KW-0597">Phosphoprotein</keyword>
<dbReference type="GO" id="GO:0000155">
    <property type="term" value="F:phosphorelay sensor kinase activity"/>
    <property type="evidence" value="ECO:0007669"/>
    <property type="project" value="InterPro"/>
</dbReference>
<dbReference type="PANTHER" id="PTHR45528:SF1">
    <property type="entry name" value="SENSOR HISTIDINE KINASE CPXA"/>
    <property type="match status" value="1"/>
</dbReference>
<evidence type="ECO:0000256" key="12">
    <source>
        <dbReference type="ARBA" id="ARBA00022989"/>
    </source>
</evidence>
<dbReference type="CDD" id="cd00082">
    <property type="entry name" value="HisKA"/>
    <property type="match status" value="1"/>
</dbReference>
<keyword evidence="5" id="KW-1003">Cell membrane</keyword>
<evidence type="ECO:0000259" key="17">
    <source>
        <dbReference type="PROSITE" id="PS50885"/>
    </source>
</evidence>
<dbReference type="InterPro" id="IPR004358">
    <property type="entry name" value="Sig_transdc_His_kin-like_C"/>
</dbReference>
<evidence type="ECO:0000256" key="11">
    <source>
        <dbReference type="ARBA" id="ARBA00022840"/>
    </source>
</evidence>
<evidence type="ECO:0000256" key="2">
    <source>
        <dbReference type="ARBA" id="ARBA00004651"/>
    </source>
</evidence>
<dbReference type="InterPro" id="IPR003594">
    <property type="entry name" value="HATPase_dom"/>
</dbReference>
<evidence type="ECO:0000256" key="13">
    <source>
        <dbReference type="ARBA" id="ARBA00023012"/>
    </source>
</evidence>
<dbReference type="Pfam" id="PF02518">
    <property type="entry name" value="HATPase_c"/>
    <property type="match status" value="1"/>
</dbReference>
<evidence type="ECO:0000313" key="19">
    <source>
        <dbReference type="Proteomes" id="UP000245624"/>
    </source>
</evidence>
<evidence type="ECO:0000256" key="1">
    <source>
        <dbReference type="ARBA" id="ARBA00000085"/>
    </source>
</evidence>
<dbReference type="Pfam" id="PF18719">
    <property type="entry name" value="ArlS_N"/>
    <property type="match status" value="1"/>
</dbReference>
<dbReference type="EC" id="2.7.13.3" evidence="3"/>
<dbReference type="GO" id="GO:0005524">
    <property type="term" value="F:ATP binding"/>
    <property type="evidence" value="ECO:0007669"/>
    <property type="project" value="UniProtKB-KW"/>
</dbReference>
<proteinExistence type="predicted"/>
<sequence length="451" mass="51566">MTLRTKIQIFLSALMIVFILLLNGSVYFLYQNRMSENEIDRVKSDAIQIMEALAKQDKIAADTNTKELLQAFLPANGLIRIFREDGEFLNRTTADGKFFDWPYHYTTKEEITLSKDKNGNSYVQVATPIIWNDGSVVTLQVSEALYSMDDTLSTLQFVLFVASFFMLIPAIIAGIVLARYITIPIKKLTNEMKNNPKNGRWEKLTNLHSTKDELGEMQLSYNKMIDRIYENIEKQERFVSDASHELKTPLSVITSYTELLQRRGKDRPELWEEATNAILSEAERMKQLTEQMLLLAKNQEQENIRFELVDISSIIRSIIRSLSVAYDREIILYTDQVNTEISADKQKIYQAIYILVDNACKYSDSDIHLQVKEGPTELTISVKDFGEGLSKEDQQHIFDRFYRVDKARSRKSGGTGLGLAICHSIIQAHGGTITIESELNEGSTFTIHLPK</sequence>
<dbReference type="Gene3D" id="1.10.287.130">
    <property type="match status" value="1"/>
</dbReference>
<evidence type="ECO:0000256" key="14">
    <source>
        <dbReference type="ARBA" id="ARBA00023136"/>
    </source>
</evidence>
<dbReference type="Proteomes" id="UP000245624">
    <property type="component" value="Unassembled WGS sequence"/>
</dbReference>
<keyword evidence="19" id="KW-1185">Reference proteome</keyword>
<comment type="catalytic activity">
    <reaction evidence="1">
        <text>ATP + protein L-histidine = ADP + protein N-phospho-L-histidine.</text>
        <dbReference type="EC" id="2.7.13.3"/>
    </reaction>
</comment>
<dbReference type="InterPro" id="IPR041610">
    <property type="entry name" value="ArlS_N"/>
</dbReference>
<feature type="transmembrane region" description="Helical" evidence="15">
    <location>
        <begin position="157"/>
        <end position="178"/>
    </location>
</feature>
<dbReference type="InterPro" id="IPR050398">
    <property type="entry name" value="HssS/ArlS-like"/>
</dbReference>
<dbReference type="SMART" id="SM00387">
    <property type="entry name" value="HATPase_c"/>
    <property type="match status" value="1"/>
</dbReference>
<dbReference type="OrthoDB" id="9786919at2"/>
<protein>
    <recommendedName>
        <fullName evidence="4">Signal transduction histidine-protein kinase ArlS</fullName>
        <ecNumber evidence="3">2.7.13.3</ecNumber>
    </recommendedName>
</protein>
<dbReference type="InterPro" id="IPR005467">
    <property type="entry name" value="His_kinase_dom"/>
</dbReference>
<keyword evidence="10" id="KW-0418">Kinase</keyword>
<keyword evidence="11" id="KW-0067">ATP-binding</keyword>
<dbReference type="FunFam" id="3.30.565.10:FF:000006">
    <property type="entry name" value="Sensor histidine kinase WalK"/>
    <property type="match status" value="1"/>
</dbReference>
<accession>A0A317L3B5</accession>
<evidence type="ECO:0000259" key="16">
    <source>
        <dbReference type="PROSITE" id="PS50109"/>
    </source>
</evidence>
<dbReference type="CDD" id="cd00075">
    <property type="entry name" value="HATPase"/>
    <property type="match status" value="1"/>
</dbReference>
<gene>
    <name evidence="18" type="ORF">DLJ74_01375</name>
</gene>
<dbReference type="EMBL" id="QGTD01000003">
    <property type="protein sequence ID" value="PWU70145.1"/>
    <property type="molecule type" value="Genomic_DNA"/>
</dbReference>
<dbReference type="InterPro" id="IPR003661">
    <property type="entry name" value="HisK_dim/P_dom"/>
</dbReference>
<evidence type="ECO:0000256" key="10">
    <source>
        <dbReference type="ARBA" id="ARBA00022777"/>
    </source>
</evidence>
<comment type="caution">
    <text evidence="18">The sequence shown here is derived from an EMBL/GenBank/DDBJ whole genome shotgun (WGS) entry which is preliminary data.</text>
</comment>
<dbReference type="FunFam" id="1.10.287.130:FF:000001">
    <property type="entry name" value="Two-component sensor histidine kinase"/>
    <property type="match status" value="1"/>
</dbReference>
<feature type="transmembrane region" description="Helical" evidence="15">
    <location>
        <begin position="7"/>
        <end position="30"/>
    </location>
</feature>
<dbReference type="PROSITE" id="PS50109">
    <property type="entry name" value="HIS_KIN"/>
    <property type="match status" value="1"/>
</dbReference>
<keyword evidence="8 15" id="KW-0812">Transmembrane</keyword>
<feature type="domain" description="Histidine kinase" evidence="16">
    <location>
        <begin position="241"/>
        <end position="451"/>
    </location>
</feature>
<comment type="subcellular location">
    <subcellularLocation>
        <location evidence="2">Cell membrane</location>
        <topology evidence="2">Multi-pass membrane protein</topology>
    </subcellularLocation>
</comment>
<dbReference type="Gene3D" id="3.30.565.10">
    <property type="entry name" value="Histidine kinase-like ATPase, C-terminal domain"/>
    <property type="match status" value="1"/>
</dbReference>
<keyword evidence="13" id="KW-0902">Two-component regulatory system</keyword>
<evidence type="ECO:0000313" key="18">
    <source>
        <dbReference type="EMBL" id="PWU70145.1"/>
    </source>
</evidence>
<evidence type="ECO:0000256" key="5">
    <source>
        <dbReference type="ARBA" id="ARBA00022475"/>
    </source>
</evidence>
<evidence type="ECO:0000256" key="6">
    <source>
        <dbReference type="ARBA" id="ARBA00022553"/>
    </source>
</evidence>
<keyword evidence="12 15" id="KW-1133">Transmembrane helix</keyword>
<dbReference type="InterPro" id="IPR036890">
    <property type="entry name" value="HATPase_C_sf"/>
</dbReference>
<evidence type="ECO:0000256" key="9">
    <source>
        <dbReference type="ARBA" id="ARBA00022741"/>
    </source>
</evidence>
<dbReference type="InterPro" id="IPR036097">
    <property type="entry name" value="HisK_dim/P_sf"/>
</dbReference>
<organism evidence="18 19">
    <name type="scientific">Gracilibacillus dipsosauri</name>
    <dbReference type="NCBI Taxonomy" id="178340"/>
    <lineage>
        <taxon>Bacteria</taxon>
        <taxon>Bacillati</taxon>
        <taxon>Bacillota</taxon>
        <taxon>Bacilli</taxon>
        <taxon>Bacillales</taxon>
        <taxon>Bacillaceae</taxon>
        <taxon>Gracilibacillus</taxon>
    </lineage>
</organism>
<dbReference type="PROSITE" id="PS50885">
    <property type="entry name" value="HAMP"/>
    <property type="match status" value="1"/>
</dbReference>
<dbReference type="SUPFAM" id="SSF55874">
    <property type="entry name" value="ATPase domain of HSP90 chaperone/DNA topoisomerase II/histidine kinase"/>
    <property type="match status" value="1"/>
</dbReference>
<evidence type="ECO:0000256" key="7">
    <source>
        <dbReference type="ARBA" id="ARBA00022679"/>
    </source>
</evidence>
<dbReference type="PANTHER" id="PTHR45528">
    <property type="entry name" value="SENSOR HISTIDINE KINASE CPXA"/>
    <property type="match status" value="1"/>
</dbReference>
<dbReference type="SMART" id="SM00388">
    <property type="entry name" value="HisKA"/>
    <property type="match status" value="1"/>
</dbReference>
<dbReference type="InterPro" id="IPR003660">
    <property type="entry name" value="HAMP_dom"/>
</dbReference>
<dbReference type="SUPFAM" id="SSF47384">
    <property type="entry name" value="Homodimeric domain of signal transducing histidine kinase"/>
    <property type="match status" value="1"/>
</dbReference>
<dbReference type="PRINTS" id="PR00344">
    <property type="entry name" value="BCTRLSENSOR"/>
</dbReference>
<evidence type="ECO:0000256" key="4">
    <source>
        <dbReference type="ARBA" id="ARBA00015735"/>
    </source>
</evidence>
<keyword evidence="9" id="KW-0547">Nucleotide-binding</keyword>
<dbReference type="RefSeq" id="WP_054788559.1">
    <property type="nucleotide sequence ID" value="NZ_QGTD01000003.1"/>
</dbReference>
<keyword evidence="7" id="KW-0808">Transferase</keyword>
<evidence type="ECO:0000256" key="15">
    <source>
        <dbReference type="SAM" id="Phobius"/>
    </source>
</evidence>
<name>A0A317L3B5_9BACI</name>